<comment type="caution">
    <text evidence="1">The sequence shown here is derived from an EMBL/GenBank/DDBJ whole genome shotgun (WGS) entry which is preliminary data.</text>
</comment>
<dbReference type="EMBL" id="JBHMDY010000012">
    <property type="protein sequence ID" value="MFB9261030.1"/>
    <property type="molecule type" value="Genomic_DNA"/>
</dbReference>
<evidence type="ECO:0000313" key="1">
    <source>
        <dbReference type="EMBL" id="MFB9261030.1"/>
    </source>
</evidence>
<protein>
    <submittedName>
        <fullName evidence="1">Uncharacterized protein</fullName>
    </submittedName>
</protein>
<evidence type="ECO:0000313" key="2">
    <source>
        <dbReference type="Proteomes" id="UP001589700"/>
    </source>
</evidence>
<dbReference type="RefSeq" id="WP_182631932.1">
    <property type="nucleotide sequence ID" value="NZ_JAALDM010000100.1"/>
</dbReference>
<reference evidence="1 2" key="1">
    <citation type="submission" date="2024-09" db="EMBL/GenBank/DDBJ databases">
        <authorList>
            <person name="Sun Q."/>
            <person name="Mori K."/>
        </authorList>
    </citation>
    <scope>NUCLEOTIDE SEQUENCE [LARGE SCALE GENOMIC DNA]</scope>
    <source>
        <strain evidence="1 2">CCM 7659</strain>
    </source>
</reference>
<name>A0ABV5JTK3_9ACTN</name>
<accession>A0ABV5JTK3</accession>
<dbReference type="Proteomes" id="UP001589700">
    <property type="component" value="Unassembled WGS sequence"/>
</dbReference>
<keyword evidence="2" id="KW-1185">Reference proteome</keyword>
<proteinExistence type="predicted"/>
<gene>
    <name evidence="1" type="ORF">ACFFVD_14615</name>
</gene>
<organism evidence="1 2">
    <name type="scientific">Dietzia aerolata</name>
    <dbReference type="NCBI Taxonomy" id="595984"/>
    <lineage>
        <taxon>Bacteria</taxon>
        <taxon>Bacillati</taxon>
        <taxon>Actinomycetota</taxon>
        <taxon>Actinomycetes</taxon>
        <taxon>Mycobacteriales</taxon>
        <taxon>Dietziaceae</taxon>
        <taxon>Dietzia</taxon>
    </lineage>
</organism>
<sequence length="356" mass="39717">MFTVSRKGDICLPVRVLTTKVPYKAGVYETESKTVTARHEAFSDKLASVVQAHGKTVSSVVVERGGEVPGVGVVIGCDFGYHIAIPYVSPPRRLPDELSSLLPAEISHYVNEEWSRSTLAVSPRASEGLRNLAELSYPAKKRMDLSCGICDASNRTTFVCRRCVKDVTEGLPVWDETSWQQTADWGLDALDEELEGLAQPPGKFSMKRVSPEEVRRAVVRMVALQGSAPWLERVAGKLGGVRTSRGMVSIAEDGHLCRSAFERTVDDFMHRNGIHHEVEPSYPFDSALNSNLKLKADWKLWDGTLVEAFGMMSSVEYLQRVQRKRELADRHSLKVLEIFPENAEMLPSIFAGWIRR</sequence>